<dbReference type="STRING" id="1469948.GCA_000732725_03258"/>
<sequence>MNEAAERITANADYIGIVNALNWLVSIGKITAEDSRKTAARIAQQLGVSILIV</sequence>
<dbReference type="AlphaFoldDB" id="A0A4R1QKB6"/>
<evidence type="ECO:0000313" key="1">
    <source>
        <dbReference type="EMBL" id="TCL54099.1"/>
    </source>
</evidence>
<dbReference type="RefSeq" id="WP_165919334.1">
    <property type="nucleotide sequence ID" value="NZ_JPNB01000002.1"/>
</dbReference>
<comment type="caution">
    <text evidence="1">The sequence shown here is derived from an EMBL/GenBank/DDBJ whole genome shotgun (WGS) entry which is preliminary data.</text>
</comment>
<proteinExistence type="predicted"/>
<name>A0A4R1QKB6_9FIRM</name>
<accession>A0A4R1QKB6</accession>
<reference evidence="1 2" key="1">
    <citation type="submission" date="2019-03" db="EMBL/GenBank/DDBJ databases">
        <title>Genomic Encyclopedia of Type Strains, Phase IV (KMG-IV): sequencing the most valuable type-strain genomes for metagenomic binning, comparative biology and taxonomic classification.</title>
        <authorList>
            <person name="Goeker M."/>
        </authorList>
    </citation>
    <scope>NUCLEOTIDE SEQUENCE [LARGE SCALE GENOMIC DNA]</scope>
    <source>
        <strain evidence="1 2">DSM 100556</strain>
    </source>
</reference>
<keyword evidence="2" id="KW-1185">Reference proteome</keyword>
<dbReference type="EMBL" id="SLUO01000022">
    <property type="protein sequence ID" value="TCL54099.1"/>
    <property type="molecule type" value="Genomic_DNA"/>
</dbReference>
<gene>
    <name evidence="1" type="ORF">EDD76_12215</name>
</gene>
<protein>
    <submittedName>
        <fullName evidence="1">Uncharacterized protein</fullName>
    </submittedName>
</protein>
<dbReference type="Proteomes" id="UP000295718">
    <property type="component" value="Unassembled WGS sequence"/>
</dbReference>
<organism evidence="1 2">
    <name type="scientific">Kineothrix alysoides</name>
    <dbReference type="NCBI Taxonomy" id="1469948"/>
    <lineage>
        <taxon>Bacteria</taxon>
        <taxon>Bacillati</taxon>
        <taxon>Bacillota</taxon>
        <taxon>Clostridia</taxon>
        <taxon>Lachnospirales</taxon>
        <taxon>Lachnospiraceae</taxon>
        <taxon>Kineothrix</taxon>
    </lineage>
</organism>
<evidence type="ECO:0000313" key="2">
    <source>
        <dbReference type="Proteomes" id="UP000295718"/>
    </source>
</evidence>